<feature type="compositionally biased region" description="Low complexity" evidence="1">
    <location>
        <begin position="139"/>
        <end position="165"/>
    </location>
</feature>
<feature type="region of interest" description="Disordered" evidence="1">
    <location>
        <begin position="91"/>
        <end position="198"/>
    </location>
</feature>
<evidence type="ECO:0000313" key="2">
    <source>
        <dbReference type="EMBL" id="WOG95124.1"/>
    </source>
</evidence>
<proteinExistence type="predicted"/>
<dbReference type="EMBL" id="CP093346">
    <property type="protein sequence ID" value="WOG95124.1"/>
    <property type="molecule type" value="Genomic_DNA"/>
</dbReference>
<dbReference type="Proteomes" id="UP000077755">
    <property type="component" value="Chromosome 4"/>
</dbReference>
<reference evidence="2" key="1">
    <citation type="journal article" date="2016" name="Nat. Genet.">
        <title>A high-quality carrot genome assembly provides new insights into carotenoid accumulation and asterid genome evolution.</title>
        <authorList>
            <person name="Iorizzo M."/>
            <person name="Ellison S."/>
            <person name="Senalik D."/>
            <person name="Zeng P."/>
            <person name="Satapoomin P."/>
            <person name="Huang J."/>
            <person name="Bowman M."/>
            <person name="Iovene M."/>
            <person name="Sanseverino W."/>
            <person name="Cavagnaro P."/>
            <person name="Yildiz M."/>
            <person name="Macko-Podgorni A."/>
            <person name="Moranska E."/>
            <person name="Grzebelus E."/>
            <person name="Grzebelus D."/>
            <person name="Ashrafi H."/>
            <person name="Zheng Z."/>
            <person name="Cheng S."/>
            <person name="Spooner D."/>
            <person name="Van Deynze A."/>
            <person name="Simon P."/>
        </authorList>
    </citation>
    <scope>NUCLEOTIDE SEQUENCE</scope>
    <source>
        <tissue evidence="2">Leaf</tissue>
    </source>
</reference>
<evidence type="ECO:0000313" key="3">
    <source>
        <dbReference type="Proteomes" id="UP000077755"/>
    </source>
</evidence>
<accession>A0AAF0WTG0</accession>
<evidence type="ECO:0000256" key="1">
    <source>
        <dbReference type="SAM" id="MobiDB-lite"/>
    </source>
</evidence>
<reference evidence="2" key="2">
    <citation type="submission" date="2022-03" db="EMBL/GenBank/DDBJ databases">
        <title>Draft title - Genomic analysis of global carrot germplasm unveils the trajectory of domestication and the origin of high carotenoid orange carrot.</title>
        <authorList>
            <person name="Iorizzo M."/>
            <person name="Ellison S."/>
            <person name="Senalik D."/>
            <person name="Macko-Podgorni A."/>
            <person name="Grzebelus D."/>
            <person name="Bostan H."/>
            <person name="Rolling W."/>
            <person name="Curaba J."/>
            <person name="Simon P."/>
        </authorList>
    </citation>
    <scope>NUCLEOTIDE SEQUENCE</scope>
    <source>
        <tissue evidence="2">Leaf</tissue>
    </source>
</reference>
<sequence>MRPRPNLVAAKKQPKRQFTTAHQLLLQQQQKNKKAKLLGSDQKWPQGTRKSPRSAKIILPPPPPLTEYERQRAIRVQMNYEFLSALKLPTLAAGIVKKDKRRKSNEKAQDGSENYDPEHDSLSDGSVTPPKDKKKTNNKKLLMGRRPTTGSRATTRATSAANPANQDTRKKEDTCPPVPVISPDPIADLPQSDDGKGSMASFWAMWKRQKEEAEKEKAIKEKAQQIIEKEIAAASASASKKGVE</sequence>
<organism evidence="2 3">
    <name type="scientific">Daucus carota subsp. sativus</name>
    <name type="common">Carrot</name>
    <dbReference type="NCBI Taxonomy" id="79200"/>
    <lineage>
        <taxon>Eukaryota</taxon>
        <taxon>Viridiplantae</taxon>
        <taxon>Streptophyta</taxon>
        <taxon>Embryophyta</taxon>
        <taxon>Tracheophyta</taxon>
        <taxon>Spermatophyta</taxon>
        <taxon>Magnoliopsida</taxon>
        <taxon>eudicotyledons</taxon>
        <taxon>Gunneridae</taxon>
        <taxon>Pentapetalae</taxon>
        <taxon>asterids</taxon>
        <taxon>campanulids</taxon>
        <taxon>Apiales</taxon>
        <taxon>Apiaceae</taxon>
        <taxon>Apioideae</taxon>
        <taxon>Scandiceae</taxon>
        <taxon>Daucinae</taxon>
        <taxon>Daucus</taxon>
        <taxon>Daucus sect. Daucus</taxon>
    </lineage>
</organism>
<protein>
    <submittedName>
        <fullName evidence="2">Uncharacterized protein</fullName>
    </submittedName>
</protein>
<keyword evidence="3" id="KW-1185">Reference proteome</keyword>
<name>A0AAF0WTG0_DAUCS</name>
<feature type="compositionally biased region" description="Basic and acidic residues" evidence="1">
    <location>
        <begin position="105"/>
        <end position="122"/>
    </location>
</feature>
<feature type="region of interest" description="Disordered" evidence="1">
    <location>
        <begin position="30"/>
        <end position="65"/>
    </location>
</feature>
<gene>
    <name evidence="2" type="ORF">DCAR_0414426</name>
</gene>
<dbReference type="AlphaFoldDB" id="A0AAF0WTG0"/>